<dbReference type="GO" id="GO:0016787">
    <property type="term" value="F:hydrolase activity"/>
    <property type="evidence" value="ECO:0007669"/>
    <property type="project" value="UniProtKB-KW"/>
</dbReference>
<feature type="active site" description="Proton donor" evidence="8">
    <location>
        <position position="140"/>
    </location>
</feature>
<evidence type="ECO:0000256" key="7">
    <source>
        <dbReference type="PIRNR" id="PIRNR001013"/>
    </source>
</evidence>
<dbReference type="RefSeq" id="WP_002664976.1">
    <property type="nucleotide sequence ID" value="NZ_UFTJ01000003.1"/>
</dbReference>
<proteinExistence type="inferred from homology"/>
<evidence type="ECO:0000256" key="2">
    <source>
        <dbReference type="ARBA" id="ARBA00009006"/>
    </source>
</evidence>
<protein>
    <recommendedName>
        <fullName evidence="3 7">Ribonuclease</fullName>
        <ecNumber evidence="7">3.1.27.-</ecNumber>
    </recommendedName>
</protein>
<dbReference type="EMBL" id="UFTJ01000003">
    <property type="protein sequence ID" value="SUV52531.1"/>
    <property type="molecule type" value="Genomic_DNA"/>
</dbReference>
<dbReference type="InterPro" id="IPR000026">
    <property type="entry name" value="N1-like"/>
</dbReference>
<comment type="subcellular location">
    <subcellularLocation>
        <location evidence="1 7">Secreted</location>
    </subcellularLocation>
</comment>
<dbReference type="AlphaFoldDB" id="A0A380ZT70"/>
<dbReference type="InterPro" id="IPR001887">
    <property type="entry name" value="Barnase"/>
</dbReference>
<reference evidence="9 10" key="1">
    <citation type="submission" date="2018-06" db="EMBL/GenBank/DDBJ databases">
        <authorList>
            <consortium name="Pathogen Informatics"/>
            <person name="Doyle S."/>
        </authorList>
    </citation>
    <scope>NUCLEOTIDE SEQUENCE [LARGE SCALE GENOMIC DNA]</scope>
    <source>
        <strain evidence="9 10">NCTC11661</strain>
    </source>
</reference>
<accession>A0A380ZT70</accession>
<organism evidence="9 10">
    <name type="scientific">Bergeyella zoohelcum</name>
    <dbReference type="NCBI Taxonomy" id="1015"/>
    <lineage>
        <taxon>Bacteria</taxon>
        <taxon>Pseudomonadati</taxon>
        <taxon>Bacteroidota</taxon>
        <taxon>Flavobacteriia</taxon>
        <taxon>Flavobacteriales</taxon>
        <taxon>Weeksellaceae</taxon>
        <taxon>Bergeyella</taxon>
    </lineage>
</organism>
<dbReference type="GO" id="GO:0005576">
    <property type="term" value="C:extracellular region"/>
    <property type="evidence" value="ECO:0007669"/>
    <property type="project" value="UniProtKB-SubCell"/>
</dbReference>
<evidence type="ECO:0000256" key="5">
    <source>
        <dbReference type="ARBA" id="ARBA00022722"/>
    </source>
</evidence>
<evidence type="ECO:0000256" key="8">
    <source>
        <dbReference type="PIRSR" id="PIRSR001013-1"/>
    </source>
</evidence>
<dbReference type="InterPro" id="IPR016191">
    <property type="entry name" value="Ribonuclease/ribotoxin"/>
</dbReference>
<comment type="similarity">
    <text evidence="2 7">Belongs to the ribonuclease N1/T1 family.</text>
</comment>
<dbReference type="GO" id="GO:0004521">
    <property type="term" value="F:RNA endonuclease activity"/>
    <property type="evidence" value="ECO:0007669"/>
    <property type="project" value="UniProtKB-UniRule"/>
</dbReference>
<evidence type="ECO:0000313" key="9">
    <source>
        <dbReference type="EMBL" id="SUV52531.1"/>
    </source>
</evidence>
<keyword evidence="5 7" id="KW-0540">Nuclease</keyword>
<evidence type="ECO:0000256" key="4">
    <source>
        <dbReference type="ARBA" id="ARBA00022525"/>
    </source>
</evidence>
<keyword evidence="4 7" id="KW-0964">Secreted</keyword>
<evidence type="ECO:0000313" key="10">
    <source>
        <dbReference type="Proteomes" id="UP000255515"/>
    </source>
</evidence>
<dbReference type="EC" id="3.1.27.-" evidence="7"/>
<name>A0A380ZT70_9FLAO</name>
<evidence type="ECO:0000256" key="3">
    <source>
        <dbReference type="ARBA" id="ARBA00022214"/>
    </source>
</evidence>
<dbReference type="Proteomes" id="UP000255515">
    <property type="component" value="Unassembled WGS sequence"/>
</dbReference>
<keyword evidence="6 7" id="KW-0378">Hydrolase</keyword>
<dbReference type="GO" id="GO:0003723">
    <property type="term" value="F:RNA binding"/>
    <property type="evidence" value="ECO:0007669"/>
    <property type="project" value="UniProtKB-UniRule"/>
</dbReference>
<dbReference type="SUPFAM" id="SSF53933">
    <property type="entry name" value="Microbial ribonucleases"/>
    <property type="match status" value="1"/>
</dbReference>
<evidence type="ECO:0000256" key="1">
    <source>
        <dbReference type="ARBA" id="ARBA00004613"/>
    </source>
</evidence>
<dbReference type="PRINTS" id="PR00117">
    <property type="entry name" value="BARNASE"/>
</dbReference>
<evidence type="ECO:0000256" key="6">
    <source>
        <dbReference type="ARBA" id="ARBA00022801"/>
    </source>
</evidence>
<gene>
    <name evidence="9" type="ORF">NCTC11661_01670</name>
</gene>
<dbReference type="Pfam" id="PF00545">
    <property type="entry name" value="Ribonuclease"/>
    <property type="match status" value="1"/>
</dbReference>
<dbReference type="PIRSF" id="PIRSF001013">
    <property type="entry name" value="Barnase"/>
    <property type="match status" value="1"/>
</dbReference>
<feature type="active site" description="Proton acceptor" evidence="8">
    <location>
        <position position="111"/>
    </location>
</feature>
<dbReference type="Gene3D" id="3.10.450.30">
    <property type="entry name" value="Microbial ribonucleases"/>
    <property type="match status" value="1"/>
</dbReference>
<keyword evidence="7" id="KW-0255">Endonuclease</keyword>
<sequence>MKKNGLFIILLILVSWMMLQNFVPDATLQRGINSSSKAKDIRALTDEKVIIPYIKKEGKLPHYYLTKEEAKRLGWNPAKGNICEAIPNRAIGGNRFYNRERKLPKEKIYYEADVNVTCGYRKQDRVIYTKSGEVWLTKNHYKTFIKQ</sequence>